<evidence type="ECO:0000256" key="5">
    <source>
        <dbReference type="ARBA" id="ARBA00023002"/>
    </source>
</evidence>
<dbReference type="PANTHER" id="PTHR42973:SF39">
    <property type="entry name" value="FAD-BINDING PCMH-TYPE DOMAIN-CONTAINING PROTEIN"/>
    <property type="match status" value="1"/>
</dbReference>
<name>F0XEC7_GROCL</name>
<evidence type="ECO:0000256" key="4">
    <source>
        <dbReference type="ARBA" id="ARBA00022827"/>
    </source>
</evidence>
<keyword evidence="8" id="KW-1185">Reference proteome</keyword>
<dbReference type="AlphaFoldDB" id="F0XEC7"/>
<sequence length="461" mass="51703">MTLTQAEAKTKLPASFPIIWKGDTGYEKARIGRVFNYRRPDRFPVAVVEATAESHIVETVRLAAKMGYRVSARSGGHSWAVWSVRDEAILIDLGRYHEFSFDTNTGIATASPSTTGRLINKLLEPYGRIFPGGHCPEVALGGFLLQGGMGWNCKNWGWACERVLAVDIITADGERLHCNRSQNIDLYWAARGAGPGFPAIVTRFHLQTLPAFTHMRSSAYIYKKEDYRRVFSWILSLAPTYDVDTEIVMVGKYTPGQTEVNMMVLLLAFKNSEAEARAALQTAEVSAPAGPTDRWFCKATSLAQEYDDQQAANPMGHRYCVDNCYVADGADVVSVLEDAFTKLPSRRSFSLWYSMAPGSQRDAGSMDDMALSMQTDHYFATYTIWEDAADDELNCRWVNDTLQAIGRHAVGSYLGDADFQVRQTQFWEAQKGHRLMQIRRDRDRFGRSGTKGLANVHEWKP</sequence>
<dbReference type="Gene3D" id="3.40.462.20">
    <property type="match status" value="1"/>
</dbReference>
<evidence type="ECO:0000313" key="8">
    <source>
        <dbReference type="Proteomes" id="UP000007796"/>
    </source>
</evidence>
<dbReference type="RefSeq" id="XP_014172987.1">
    <property type="nucleotide sequence ID" value="XM_014317512.1"/>
</dbReference>
<dbReference type="OrthoDB" id="415825at2759"/>
<dbReference type="InterPro" id="IPR006094">
    <property type="entry name" value="Oxid_FAD_bind_N"/>
</dbReference>
<evidence type="ECO:0000256" key="1">
    <source>
        <dbReference type="ARBA" id="ARBA00001974"/>
    </source>
</evidence>
<keyword evidence="3" id="KW-0285">Flavoprotein</keyword>
<dbReference type="STRING" id="655863.F0XEC7"/>
<dbReference type="InParanoid" id="F0XEC7"/>
<dbReference type="HOGENOM" id="CLU_018354_9_1_1"/>
<dbReference type="PANTHER" id="PTHR42973">
    <property type="entry name" value="BINDING OXIDOREDUCTASE, PUTATIVE (AFU_ORTHOLOGUE AFUA_1G17690)-RELATED"/>
    <property type="match status" value="1"/>
</dbReference>
<dbReference type="SUPFAM" id="SSF56176">
    <property type="entry name" value="FAD-binding/transporter-associated domain-like"/>
    <property type="match status" value="1"/>
</dbReference>
<organism evidence="8">
    <name type="scientific">Grosmannia clavigera (strain kw1407 / UAMH 11150)</name>
    <name type="common">Blue stain fungus</name>
    <name type="synonym">Graphiocladiella clavigera</name>
    <dbReference type="NCBI Taxonomy" id="655863"/>
    <lineage>
        <taxon>Eukaryota</taxon>
        <taxon>Fungi</taxon>
        <taxon>Dikarya</taxon>
        <taxon>Ascomycota</taxon>
        <taxon>Pezizomycotina</taxon>
        <taxon>Sordariomycetes</taxon>
        <taxon>Sordariomycetidae</taxon>
        <taxon>Ophiostomatales</taxon>
        <taxon>Ophiostomataceae</taxon>
        <taxon>Leptographium</taxon>
    </lineage>
</organism>
<keyword evidence="5" id="KW-0560">Oxidoreductase</keyword>
<accession>F0XEC7</accession>
<proteinExistence type="inferred from homology"/>
<dbReference type="Proteomes" id="UP000007796">
    <property type="component" value="Unassembled WGS sequence"/>
</dbReference>
<dbReference type="GO" id="GO:0071949">
    <property type="term" value="F:FAD binding"/>
    <property type="evidence" value="ECO:0007669"/>
    <property type="project" value="InterPro"/>
</dbReference>
<dbReference type="PROSITE" id="PS51387">
    <property type="entry name" value="FAD_PCMH"/>
    <property type="match status" value="1"/>
</dbReference>
<dbReference type="InterPro" id="IPR016167">
    <property type="entry name" value="FAD-bd_PCMH_sub1"/>
</dbReference>
<comment type="similarity">
    <text evidence="2">Belongs to the oxygen-dependent FAD-linked oxidoreductase family.</text>
</comment>
<evidence type="ECO:0000313" key="7">
    <source>
        <dbReference type="EMBL" id="EFX03505.1"/>
    </source>
</evidence>
<dbReference type="InterPro" id="IPR016166">
    <property type="entry name" value="FAD-bd_PCMH"/>
</dbReference>
<dbReference type="Gene3D" id="3.30.43.10">
    <property type="entry name" value="Uridine Diphospho-n-acetylenolpyruvylglucosamine Reductase, domain 2"/>
    <property type="match status" value="1"/>
</dbReference>
<dbReference type="GeneID" id="25977529"/>
<dbReference type="Gene3D" id="3.30.465.10">
    <property type="match status" value="1"/>
</dbReference>
<dbReference type="EMBL" id="GL629765">
    <property type="protein sequence ID" value="EFX03505.1"/>
    <property type="molecule type" value="Genomic_DNA"/>
</dbReference>
<evidence type="ECO:0000256" key="2">
    <source>
        <dbReference type="ARBA" id="ARBA00005466"/>
    </source>
</evidence>
<dbReference type="GO" id="GO:0016491">
    <property type="term" value="F:oxidoreductase activity"/>
    <property type="evidence" value="ECO:0007669"/>
    <property type="project" value="UniProtKB-KW"/>
</dbReference>
<dbReference type="InterPro" id="IPR036318">
    <property type="entry name" value="FAD-bd_PCMH-like_sf"/>
</dbReference>
<gene>
    <name evidence="7" type="ORF">CMQ_433</name>
</gene>
<dbReference type="eggNOG" id="ENOG502S6SS">
    <property type="taxonomic scope" value="Eukaryota"/>
</dbReference>
<dbReference type="Pfam" id="PF01565">
    <property type="entry name" value="FAD_binding_4"/>
    <property type="match status" value="1"/>
</dbReference>
<comment type="cofactor">
    <cofactor evidence="1">
        <name>FAD</name>
        <dbReference type="ChEBI" id="CHEBI:57692"/>
    </cofactor>
</comment>
<feature type="domain" description="FAD-binding PCMH-type" evidence="6">
    <location>
        <begin position="40"/>
        <end position="211"/>
    </location>
</feature>
<protein>
    <submittedName>
        <fullName evidence="7">Oxidoreductase</fullName>
    </submittedName>
</protein>
<dbReference type="InterPro" id="IPR016169">
    <property type="entry name" value="FAD-bd_PCMH_sub2"/>
</dbReference>
<reference evidence="7 8" key="1">
    <citation type="journal article" date="2011" name="Proc. Natl. Acad. Sci. U.S.A.">
        <title>Genome and transcriptome analyses of the mountain pine beetle-fungal symbiont Grosmannia clavigera, a lodgepole pine pathogen.</title>
        <authorList>
            <person name="DiGuistini S."/>
            <person name="Wang Y."/>
            <person name="Liao N.Y."/>
            <person name="Taylor G."/>
            <person name="Tanguay P."/>
            <person name="Feau N."/>
            <person name="Henrissat B."/>
            <person name="Chan S.K."/>
            <person name="Hesse-Orce U."/>
            <person name="Alamouti S.M."/>
            <person name="Tsui C.K.M."/>
            <person name="Docking R.T."/>
            <person name="Levasseur A."/>
            <person name="Haridas S."/>
            <person name="Robertson G."/>
            <person name="Birol I."/>
            <person name="Holt R.A."/>
            <person name="Marra M.A."/>
            <person name="Hamelin R.C."/>
            <person name="Hirst M."/>
            <person name="Jones S.J.M."/>
            <person name="Bohlmann J."/>
            <person name="Breuil C."/>
        </authorList>
    </citation>
    <scope>NUCLEOTIDE SEQUENCE [LARGE SCALE GENOMIC DNA]</scope>
    <source>
        <strain evidence="8">kw1407 / UAMH 11150</strain>
    </source>
</reference>
<dbReference type="InterPro" id="IPR050416">
    <property type="entry name" value="FAD-linked_Oxidoreductase"/>
</dbReference>
<evidence type="ECO:0000256" key="3">
    <source>
        <dbReference type="ARBA" id="ARBA00022630"/>
    </source>
</evidence>
<evidence type="ECO:0000259" key="6">
    <source>
        <dbReference type="PROSITE" id="PS51387"/>
    </source>
</evidence>
<keyword evidence="4" id="KW-0274">FAD</keyword>